<accession>A0A8J7AWF7</accession>
<protein>
    <submittedName>
        <fullName evidence="3">Uncharacterized protein</fullName>
    </submittedName>
</protein>
<dbReference type="AlphaFoldDB" id="A0A8J7AWF7"/>
<feature type="transmembrane region" description="Helical" evidence="2">
    <location>
        <begin position="42"/>
        <end position="60"/>
    </location>
</feature>
<dbReference type="Proteomes" id="UP000636505">
    <property type="component" value="Unassembled WGS sequence"/>
</dbReference>
<keyword evidence="2" id="KW-0472">Membrane</keyword>
<keyword evidence="1" id="KW-0175">Coiled coil</keyword>
<comment type="caution">
    <text evidence="3">The sequence shown here is derived from an EMBL/GenBank/DDBJ whole genome shotgun (WGS) entry which is preliminary data.</text>
</comment>
<keyword evidence="4" id="KW-1185">Reference proteome</keyword>
<feature type="transmembrane region" description="Helical" evidence="2">
    <location>
        <begin position="12"/>
        <end position="30"/>
    </location>
</feature>
<reference evidence="3" key="1">
    <citation type="submission" date="2020-10" db="EMBL/GenBank/DDBJ databases">
        <authorList>
            <person name="Castelo-Branco R."/>
            <person name="Eusebio N."/>
            <person name="Adriana R."/>
            <person name="Vieira A."/>
            <person name="Brugerolle De Fraissinette N."/>
            <person name="Rezende De Castro R."/>
            <person name="Schneider M.P."/>
            <person name="Vasconcelos V."/>
            <person name="Leao P.N."/>
        </authorList>
    </citation>
    <scope>NUCLEOTIDE SEQUENCE</scope>
    <source>
        <strain evidence="3">LEGE 07310</strain>
    </source>
</reference>
<feature type="coiled-coil region" evidence="1">
    <location>
        <begin position="70"/>
        <end position="125"/>
    </location>
</feature>
<sequence>MTAEMPIDFQTFVAIFATLLVFLTGVVLSYDTLEFTSYRIVLPQWVGLLLAAVTFFTVAVDQVLRGFIRVEEVQRRAEEVQRNAEEAEFRTRQANFIAEEEQRRIQERNRSAEEAERAARRARIEAGCRAGQIRFQLEPSEKHRRQLAAVLALLEEYYQTL</sequence>
<evidence type="ECO:0000256" key="2">
    <source>
        <dbReference type="SAM" id="Phobius"/>
    </source>
</evidence>
<name>A0A8J7AWF7_9CYAN</name>
<organism evidence="3 4">
    <name type="scientific">Vasconcelosia minhoensis LEGE 07310</name>
    <dbReference type="NCBI Taxonomy" id="915328"/>
    <lineage>
        <taxon>Bacteria</taxon>
        <taxon>Bacillati</taxon>
        <taxon>Cyanobacteriota</taxon>
        <taxon>Cyanophyceae</taxon>
        <taxon>Nodosilineales</taxon>
        <taxon>Cymatolegaceae</taxon>
        <taxon>Vasconcelosia</taxon>
        <taxon>Vasconcelosia minhoensis</taxon>
    </lineage>
</organism>
<keyword evidence="2" id="KW-1133">Transmembrane helix</keyword>
<evidence type="ECO:0000313" key="4">
    <source>
        <dbReference type="Proteomes" id="UP000636505"/>
    </source>
</evidence>
<dbReference type="EMBL" id="JADEXG010000032">
    <property type="protein sequence ID" value="MBE9078438.1"/>
    <property type="molecule type" value="Genomic_DNA"/>
</dbReference>
<evidence type="ECO:0000256" key="1">
    <source>
        <dbReference type="SAM" id="Coils"/>
    </source>
</evidence>
<proteinExistence type="predicted"/>
<evidence type="ECO:0000313" key="3">
    <source>
        <dbReference type="EMBL" id="MBE9078438.1"/>
    </source>
</evidence>
<gene>
    <name evidence="3" type="ORF">IQ241_14225</name>
</gene>
<keyword evidence="2" id="KW-0812">Transmembrane</keyword>